<feature type="compositionally biased region" description="Polar residues" evidence="1">
    <location>
        <begin position="46"/>
        <end position="57"/>
    </location>
</feature>
<evidence type="ECO:0000313" key="2">
    <source>
        <dbReference type="EMBL" id="CAI9180966.1"/>
    </source>
</evidence>
<accession>A0ABN9A6F2</accession>
<gene>
    <name evidence="2" type="ORF">MRATA1EN1_LOCUS29928</name>
</gene>
<dbReference type="EMBL" id="OX460343">
    <property type="protein sequence ID" value="CAI9180966.1"/>
    <property type="molecule type" value="Genomic_DNA"/>
</dbReference>
<dbReference type="Proteomes" id="UP001176941">
    <property type="component" value="Chromosome X"/>
</dbReference>
<feature type="compositionally biased region" description="Basic and acidic residues" evidence="1">
    <location>
        <begin position="72"/>
        <end position="97"/>
    </location>
</feature>
<proteinExistence type="predicted"/>
<keyword evidence="3" id="KW-1185">Reference proteome</keyword>
<sequence length="117" mass="12323">MAAAEGRRAWQKGGSAGFRTTAARIPSGRSCLSASEGDSRARSGTLRLSVSALQVQEGTRGAGSLSVGRSGSRGEHLREPRREQAWHEGRGPEREAGEISVPALGAKATVHSRDGWE</sequence>
<protein>
    <submittedName>
        <fullName evidence="2">Uncharacterized protein</fullName>
    </submittedName>
</protein>
<name>A0ABN9A6F2_RANTA</name>
<evidence type="ECO:0000256" key="1">
    <source>
        <dbReference type="SAM" id="MobiDB-lite"/>
    </source>
</evidence>
<reference evidence="2" key="1">
    <citation type="submission" date="2023-04" db="EMBL/GenBank/DDBJ databases">
        <authorList>
            <consortium name="ELIXIR-Norway"/>
        </authorList>
    </citation>
    <scope>NUCLEOTIDE SEQUENCE [LARGE SCALE GENOMIC DNA]</scope>
</reference>
<feature type="region of interest" description="Disordered" evidence="1">
    <location>
        <begin position="1"/>
        <end position="117"/>
    </location>
</feature>
<evidence type="ECO:0000313" key="3">
    <source>
        <dbReference type="Proteomes" id="UP001176941"/>
    </source>
</evidence>
<organism evidence="2 3">
    <name type="scientific">Rangifer tarandus platyrhynchus</name>
    <name type="common">Svalbard reindeer</name>
    <dbReference type="NCBI Taxonomy" id="3082113"/>
    <lineage>
        <taxon>Eukaryota</taxon>
        <taxon>Metazoa</taxon>
        <taxon>Chordata</taxon>
        <taxon>Craniata</taxon>
        <taxon>Vertebrata</taxon>
        <taxon>Euteleostomi</taxon>
        <taxon>Mammalia</taxon>
        <taxon>Eutheria</taxon>
        <taxon>Laurasiatheria</taxon>
        <taxon>Artiodactyla</taxon>
        <taxon>Ruminantia</taxon>
        <taxon>Pecora</taxon>
        <taxon>Cervidae</taxon>
        <taxon>Odocoileinae</taxon>
        <taxon>Rangifer</taxon>
    </lineage>
</organism>